<comment type="function">
    <text evidence="12">Receptor for adenosine. The activity of this receptor is mediated by G proteins which inhibit adenylyl cyclase.</text>
</comment>
<gene>
    <name evidence="14" type="ORF">GDO54_001594</name>
</gene>
<feature type="transmembrane region" description="Helical" evidence="12">
    <location>
        <begin position="175"/>
        <end position="197"/>
    </location>
</feature>
<dbReference type="SUPFAM" id="SSF81321">
    <property type="entry name" value="Family A G protein-coupled receptor-like"/>
    <property type="match status" value="1"/>
</dbReference>
<dbReference type="EMBL" id="DYDO01000001">
    <property type="protein sequence ID" value="DBA33983.1"/>
    <property type="molecule type" value="Genomic_DNA"/>
</dbReference>
<evidence type="ECO:0000256" key="11">
    <source>
        <dbReference type="ARBA" id="ARBA00023224"/>
    </source>
</evidence>
<evidence type="ECO:0000256" key="4">
    <source>
        <dbReference type="ARBA" id="ARBA00022692"/>
    </source>
</evidence>
<evidence type="ECO:0000256" key="1">
    <source>
        <dbReference type="ARBA" id="ARBA00004651"/>
    </source>
</evidence>
<feature type="transmembrane region" description="Helical" evidence="12">
    <location>
        <begin position="12"/>
        <end position="36"/>
    </location>
</feature>
<feature type="transmembrane region" description="Helical" evidence="12">
    <location>
        <begin position="127"/>
        <end position="149"/>
    </location>
</feature>
<keyword evidence="8 12" id="KW-1015">Disulfide bond</keyword>
<evidence type="ECO:0000259" key="13">
    <source>
        <dbReference type="PROSITE" id="PS50262"/>
    </source>
</evidence>
<dbReference type="AlphaFoldDB" id="A0AAV3BBL5"/>
<evidence type="ECO:0000256" key="2">
    <source>
        <dbReference type="ARBA" id="ARBA00021738"/>
    </source>
</evidence>
<name>A0AAV3BBL5_PYXAD</name>
<evidence type="ECO:0000256" key="10">
    <source>
        <dbReference type="ARBA" id="ARBA00023180"/>
    </source>
</evidence>
<keyword evidence="10 12" id="KW-0325">Glycoprotein</keyword>
<evidence type="ECO:0000256" key="8">
    <source>
        <dbReference type="ARBA" id="ARBA00023157"/>
    </source>
</evidence>
<dbReference type="Proteomes" id="UP001181693">
    <property type="component" value="Unassembled WGS sequence"/>
</dbReference>
<feature type="domain" description="G-protein coupled receptors family 1 profile" evidence="13">
    <location>
        <begin position="29"/>
        <end position="286"/>
    </location>
</feature>
<dbReference type="Pfam" id="PF00001">
    <property type="entry name" value="7tm_1"/>
    <property type="match status" value="1"/>
</dbReference>
<feature type="transmembrane region" description="Helical" evidence="12">
    <location>
        <begin position="267"/>
        <end position="286"/>
    </location>
</feature>
<keyword evidence="5 12" id="KW-1133">Transmembrane helix</keyword>
<dbReference type="GO" id="GO:0001609">
    <property type="term" value="F:G protein-coupled adenosine receptor activity"/>
    <property type="evidence" value="ECO:0007669"/>
    <property type="project" value="UniProtKB-UniRule"/>
</dbReference>
<dbReference type="InterPro" id="IPR017452">
    <property type="entry name" value="GPCR_Rhodpsn_7TM"/>
</dbReference>
<dbReference type="PANTHER" id="PTHR24246:SF55">
    <property type="entry name" value="ADENOSINE RECEPTOR A3"/>
    <property type="match status" value="1"/>
</dbReference>
<dbReference type="PROSITE" id="PS00237">
    <property type="entry name" value="G_PROTEIN_RECEP_F1_1"/>
    <property type="match status" value="1"/>
</dbReference>
<dbReference type="GO" id="GO:0045202">
    <property type="term" value="C:synapse"/>
    <property type="evidence" value="ECO:0007669"/>
    <property type="project" value="TreeGrafter"/>
</dbReference>
<evidence type="ECO:0000256" key="7">
    <source>
        <dbReference type="ARBA" id="ARBA00023136"/>
    </source>
</evidence>
<dbReference type="PANTHER" id="PTHR24246">
    <property type="entry name" value="OLFACTORY RECEPTOR AND ADENOSINE RECEPTOR"/>
    <property type="match status" value="1"/>
</dbReference>
<comment type="caution">
    <text evidence="14">The sequence shown here is derived from an EMBL/GenBank/DDBJ whole genome shotgun (WGS) entry which is preliminary data.</text>
</comment>
<reference evidence="14" key="1">
    <citation type="thesis" date="2020" institute="ProQuest LLC" country="789 East Eisenhower Parkway, Ann Arbor, MI, USA">
        <title>Comparative Genomics and Chromosome Evolution.</title>
        <authorList>
            <person name="Mudd A.B."/>
        </authorList>
    </citation>
    <scope>NUCLEOTIDE SEQUENCE</scope>
    <source>
        <strain evidence="14">1538</strain>
        <tissue evidence="14">Blood</tissue>
    </source>
</reference>
<keyword evidence="6 12" id="KW-0297">G-protein coupled receptor</keyword>
<feature type="transmembrane region" description="Helical" evidence="12">
    <location>
        <begin position="230"/>
        <end position="255"/>
    </location>
</feature>
<comment type="subcellular location">
    <subcellularLocation>
        <location evidence="1 12">Cell membrane</location>
        <topology evidence="1 12">Multi-pass membrane protein</topology>
    </subcellularLocation>
</comment>
<organism evidence="14 15">
    <name type="scientific">Pyxicephalus adspersus</name>
    <name type="common">African bullfrog</name>
    <dbReference type="NCBI Taxonomy" id="30357"/>
    <lineage>
        <taxon>Eukaryota</taxon>
        <taxon>Metazoa</taxon>
        <taxon>Chordata</taxon>
        <taxon>Craniata</taxon>
        <taxon>Vertebrata</taxon>
        <taxon>Euteleostomi</taxon>
        <taxon>Amphibia</taxon>
        <taxon>Batrachia</taxon>
        <taxon>Anura</taxon>
        <taxon>Neobatrachia</taxon>
        <taxon>Ranoidea</taxon>
        <taxon>Pyxicephalidae</taxon>
        <taxon>Pyxicephalinae</taxon>
        <taxon>Pyxicephalus</taxon>
    </lineage>
</organism>
<keyword evidence="11 12" id="KW-0807">Transducer</keyword>
<keyword evidence="4 12" id="KW-0812">Transmembrane</keyword>
<evidence type="ECO:0000313" key="15">
    <source>
        <dbReference type="Proteomes" id="UP001181693"/>
    </source>
</evidence>
<dbReference type="PRINTS" id="PR00237">
    <property type="entry name" value="GPCRRHODOPSN"/>
</dbReference>
<dbReference type="InterPro" id="IPR000466">
    <property type="entry name" value="Adeno_A3_rcpt"/>
</dbReference>
<keyword evidence="7 12" id="KW-0472">Membrane</keyword>
<dbReference type="PRINTS" id="PR00555">
    <property type="entry name" value="ADENOSINEA3R"/>
</dbReference>
<dbReference type="InterPro" id="IPR001634">
    <property type="entry name" value="Adenosn_rcpt"/>
</dbReference>
<evidence type="ECO:0000256" key="9">
    <source>
        <dbReference type="ARBA" id="ARBA00023170"/>
    </source>
</evidence>
<feature type="transmembrane region" description="Helical" evidence="12">
    <location>
        <begin position="78"/>
        <end position="106"/>
    </location>
</feature>
<dbReference type="PRINTS" id="PR00424">
    <property type="entry name" value="ADENOSINER"/>
</dbReference>
<dbReference type="GO" id="GO:0005886">
    <property type="term" value="C:plasma membrane"/>
    <property type="evidence" value="ECO:0007669"/>
    <property type="project" value="UniProtKB-SubCell"/>
</dbReference>
<dbReference type="Gene3D" id="1.20.1070.10">
    <property type="entry name" value="Rhodopsin 7-helix transmembrane proteins"/>
    <property type="match status" value="1"/>
</dbReference>
<keyword evidence="15" id="KW-1185">Reference proteome</keyword>
<keyword evidence="3 12" id="KW-1003">Cell membrane</keyword>
<protein>
    <recommendedName>
        <fullName evidence="2 12">Adenosine receptor A3</fullName>
    </recommendedName>
</protein>
<accession>A0AAV3BBL5</accession>
<comment type="similarity">
    <text evidence="12">Belongs to the G-protein coupled receptor 1 family.</text>
</comment>
<evidence type="ECO:0000256" key="5">
    <source>
        <dbReference type="ARBA" id="ARBA00022989"/>
    </source>
</evidence>
<dbReference type="PROSITE" id="PS50262">
    <property type="entry name" value="G_PROTEIN_RECEP_F1_2"/>
    <property type="match status" value="1"/>
</dbReference>
<proteinExistence type="inferred from homology"/>
<evidence type="ECO:0000313" key="14">
    <source>
        <dbReference type="EMBL" id="DBA33983.1"/>
    </source>
</evidence>
<evidence type="ECO:0000256" key="12">
    <source>
        <dbReference type="RuleBase" id="RU201114"/>
    </source>
</evidence>
<dbReference type="GO" id="GO:0030425">
    <property type="term" value="C:dendrite"/>
    <property type="evidence" value="ECO:0007669"/>
    <property type="project" value="TreeGrafter"/>
</dbReference>
<evidence type="ECO:0000256" key="3">
    <source>
        <dbReference type="ARBA" id="ARBA00022475"/>
    </source>
</evidence>
<evidence type="ECO:0000256" key="6">
    <source>
        <dbReference type="ARBA" id="ARBA00023040"/>
    </source>
</evidence>
<sequence length="327" mass="37323">MSNQTAVVDNLTIVYMAMEAAIGIIAIIGNTLVIWAVKVNPALQDTTFYFIVSLAVADLAVGALVMPLAIILTLEIQMYFHACLFVCCLIIIMTNASILSLLAIALDRYMRIRIPNRYRSLVTRRRTCVCIFLSWTLSAAGALVPMVGWNNRSGLKEEENITLKCVFSSVMRMDFLVYFCFFGWVLIPLFTMTGLYIKIFQLIKKHMKQNTVSFQEKSFTYGKEHKTTTFLFLIMGLFAFCWLPISVLNCITYFHPPVVQSSIFQPFLYLSILLSHLNSIMNPIIYTMKIRKFKYTIINITRRYVICGDDTIESSSVENTKEKMVQG</sequence>
<dbReference type="InterPro" id="IPR000276">
    <property type="entry name" value="GPCR_Rhodpsn"/>
</dbReference>
<feature type="transmembrane region" description="Helical" evidence="12">
    <location>
        <begin position="48"/>
        <end position="72"/>
    </location>
</feature>
<keyword evidence="9 12" id="KW-0675">Receptor</keyword>